<dbReference type="EMBL" id="JARRAG010000001">
    <property type="protein sequence ID" value="MDG3002570.1"/>
    <property type="molecule type" value="Genomic_DNA"/>
</dbReference>
<keyword evidence="1" id="KW-0812">Transmembrane</keyword>
<reference evidence="2 3" key="1">
    <citation type="submission" date="2023-03" db="EMBL/GenBank/DDBJ databases">
        <title>Paludisphaera mucosa sp. nov. a novel planctomycete from northern fen.</title>
        <authorList>
            <person name="Ivanova A."/>
        </authorList>
    </citation>
    <scope>NUCLEOTIDE SEQUENCE [LARGE SCALE GENOMIC DNA]</scope>
    <source>
        <strain evidence="2 3">Pla2</strain>
    </source>
</reference>
<feature type="transmembrane region" description="Helical" evidence="1">
    <location>
        <begin position="129"/>
        <end position="150"/>
    </location>
</feature>
<accession>A0ABT6F4S3</accession>
<evidence type="ECO:0000256" key="1">
    <source>
        <dbReference type="SAM" id="Phobius"/>
    </source>
</evidence>
<gene>
    <name evidence="2" type="ORF">PZE19_02115</name>
</gene>
<evidence type="ECO:0000313" key="3">
    <source>
        <dbReference type="Proteomes" id="UP001216907"/>
    </source>
</evidence>
<protein>
    <recommendedName>
        <fullName evidence="4">DUF4013 domain-containing protein</fullName>
    </recommendedName>
</protein>
<sequence length="389" mass="43444">MLEEAPVEVAREEAPPRRSRPVRRVLMRLARGLASWVGWMFGLASLVAGLAVLSSTPVLQFLSLGYLLESSARVARSGRLRDGMFGVRLAGRVGGMVVGTVVSLIPLWVAGSYARSAAVIDPGGSVERGWWVVAVAVWALTCLHLLTAFLRGGQLRRFLWPFGGPFWLRRRLREGGLYAASRDGFWEFVGRFRPWHYLRLGFVGFVGTLAWLVVPTSMIAATTRFPILGPIGMLGLACVAPVLPFLQTGYAVEGRWSALFGLRSARERFRHAPWAFAFALLVLLAASIPLYLLKIEMIPREAAWLPGLVFVVFLAPARLLVGWAYARSLRRERRSHWFFRLVGRIAIVAVALVYVVVVFLSQYISWGGVWSLYEQHAFLAPAPFLYFER</sequence>
<name>A0ABT6F4S3_9BACT</name>
<feature type="transmembrane region" description="Helical" evidence="1">
    <location>
        <begin position="304"/>
        <end position="326"/>
    </location>
</feature>
<keyword evidence="3" id="KW-1185">Reference proteome</keyword>
<evidence type="ECO:0008006" key="4">
    <source>
        <dbReference type="Google" id="ProtNLM"/>
    </source>
</evidence>
<feature type="transmembrane region" description="Helical" evidence="1">
    <location>
        <begin position="200"/>
        <end position="221"/>
    </location>
</feature>
<feature type="transmembrane region" description="Helical" evidence="1">
    <location>
        <begin position="338"/>
        <end position="364"/>
    </location>
</feature>
<proteinExistence type="predicted"/>
<dbReference type="Proteomes" id="UP001216907">
    <property type="component" value="Unassembled WGS sequence"/>
</dbReference>
<feature type="transmembrane region" description="Helical" evidence="1">
    <location>
        <begin position="227"/>
        <end position="252"/>
    </location>
</feature>
<organism evidence="2 3">
    <name type="scientific">Paludisphaera mucosa</name>
    <dbReference type="NCBI Taxonomy" id="3030827"/>
    <lineage>
        <taxon>Bacteria</taxon>
        <taxon>Pseudomonadati</taxon>
        <taxon>Planctomycetota</taxon>
        <taxon>Planctomycetia</taxon>
        <taxon>Isosphaerales</taxon>
        <taxon>Isosphaeraceae</taxon>
        <taxon>Paludisphaera</taxon>
    </lineage>
</organism>
<comment type="caution">
    <text evidence="2">The sequence shown here is derived from an EMBL/GenBank/DDBJ whole genome shotgun (WGS) entry which is preliminary data.</text>
</comment>
<feature type="transmembrane region" description="Helical" evidence="1">
    <location>
        <begin position="36"/>
        <end position="68"/>
    </location>
</feature>
<feature type="transmembrane region" description="Helical" evidence="1">
    <location>
        <begin position="273"/>
        <end position="292"/>
    </location>
</feature>
<keyword evidence="1" id="KW-0472">Membrane</keyword>
<keyword evidence="1" id="KW-1133">Transmembrane helix</keyword>
<feature type="transmembrane region" description="Helical" evidence="1">
    <location>
        <begin position="89"/>
        <end position="109"/>
    </location>
</feature>
<evidence type="ECO:0000313" key="2">
    <source>
        <dbReference type="EMBL" id="MDG3002570.1"/>
    </source>
</evidence>
<dbReference type="RefSeq" id="WP_277858934.1">
    <property type="nucleotide sequence ID" value="NZ_JARRAG010000001.1"/>
</dbReference>